<keyword evidence="4" id="KW-0175">Coiled coil</keyword>
<dbReference type="GO" id="GO:0008234">
    <property type="term" value="F:cysteine-type peptidase activity"/>
    <property type="evidence" value="ECO:0007669"/>
    <property type="project" value="InterPro"/>
</dbReference>
<gene>
    <name evidence="7" type="ORF">GCG54_00015358</name>
</gene>
<reference evidence="7" key="1">
    <citation type="journal article" date="2020" name="Phytopathology">
        <title>Genome sequence and comparative analysis of Colletotrichum gloeosporioides isolated from Liriodendron leaves.</title>
        <authorList>
            <person name="Fu F.F."/>
            <person name="Hao Z."/>
            <person name="Wang P."/>
            <person name="Lu Y."/>
            <person name="Xue L.J."/>
            <person name="Wei G."/>
            <person name="Tian Y."/>
            <person name="Baishi H."/>
            <person name="Xu H."/>
            <person name="Shi J."/>
            <person name="Cheng T."/>
            <person name="Wang G."/>
            <person name="Yi Y."/>
            <person name="Chen J."/>
        </authorList>
    </citation>
    <scope>NUCLEOTIDE SEQUENCE</scope>
    <source>
        <strain evidence="7">Lc1</strain>
    </source>
</reference>
<dbReference type="GO" id="GO:0019783">
    <property type="term" value="F:ubiquitin-like protein peptidase activity"/>
    <property type="evidence" value="ECO:0007669"/>
    <property type="project" value="UniProtKB-ARBA"/>
</dbReference>
<dbReference type="SUPFAM" id="SSF54001">
    <property type="entry name" value="Cysteine proteinases"/>
    <property type="match status" value="1"/>
</dbReference>
<dbReference type="EMBL" id="WVTB01000086">
    <property type="protein sequence ID" value="KAF3799166.1"/>
    <property type="molecule type" value="Genomic_DNA"/>
</dbReference>
<evidence type="ECO:0000256" key="1">
    <source>
        <dbReference type="ARBA" id="ARBA00005234"/>
    </source>
</evidence>
<evidence type="ECO:0000256" key="5">
    <source>
        <dbReference type="SAM" id="MobiDB-lite"/>
    </source>
</evidence>
<feature type="coiled-coil region" evidence="4">
    <location>
        <begin position="850"/>
        <end position="939"/>
    </location>
</feature>
<protein>
    <recommendedName>
        <fullName evidence="6">Ubiquitin-like protease family profile domain-containing protein</fullName>
    </recommendedName>
</protein>
<feature type="compositionally biased region" description="Acidic residues" evidence="5">
    <location>
        <begin position="270"/>
        <end position="302"/>
    </location>
</feature>
<dbReference type="AlphaFoldDB" id="A0A8H4C860"/>
<comment type="similarity">
    <text evidence="1">Belongs to the peptidase C48 family.</text>
</comment>
<feature type="domain" description="Ubiquitin-like protease family profile" evidence="6">
    <location>
        <begin position="602"/>
        <end position="708"/>
    </location>
</feature>
<organism evidence="7 8">
    <name type="scientific">Colletotrichum gloeosporioides</name>
    <name type="common">Anthracnose fungus</name>
    <name type="synonym">Glomerella cingulata</name>
    <dbReference type="NCBI Taxonomy" id="474922"/>
    <lineage>
        <taxon>Eukaryota</taxon>
        <taxon>Fungi</taxon>
        <taxon>Dikarya</taxon>
        <taxon>Ascomycota</taxon>
        <taxon>Pezizomycotina</taxon>
        <taxon>Sordariomycetes</taxon>
        <taxon>Hypocreomycetidae</taxon>
        <taxon>Glomerellales</taxon>
        <taxon>Glomerellaceae</taxon>
        <taxon>Colletotrichum</taxon>
        <taxon>Colletotrichum gloeosporioides species complex</taxon>
    </lineage>
</organism>
<dbReference type="Gene3D" id="3.40.395.10">
    <property type="entry name" value="Adenoviral Proteinase, Chain A"/>
    <property type="match status" value="1"/>
</dbReference>
<dbReference type="GO" id="GO:0006508">
    <property type="term" value="P:proteolysis"/>
    <property type="evidence" value="ECO:0007669"/>
    <property type="project" value="UniProtKB-KW"/>
</dbReference>
<dbReference type="InterPro" id="IPR038765">
    <property type="entry name" value="Papain-like_cys_pep_sf"/>
</dbReference>
<evidence type="ECO:0000259" key="6">
    <source>
        <dbReference type="Pfam" id="PF02902"/>
    </source>
</evidence>
<dbReference type="GeneID" id="69022462"/>
<feature type="non-terminal residue" evidence="7">
    <location>
        <position position="1"/>
    </location>
</feature>
<accession>A0A8H4C860</accession>
<comment type="caution">
    <text evidence="7">The sequence shown here is derived from an EMBL/GenBank/DDBJ whole genome shotgun (WGS) entry which is preliminary data.</text>
</comment>
<feature type="region of interest" description="Disordered" evidence="5">
    <location>
        <begin position="497"/>
        <end position="535"/>
    </location>
</feature>
<keyword evidence="8" id="KW-1185">Reference proteome</keyword>
<evidence type="ECO:0000256" key="3">
    <source>
        <dbReference type="ARBA" id="ARBA00022801"/>
    </source>
</evidence>
<proteinExistence type="inferred from homology"/>
<keyword evidence="3" id="KW-0378">Hydrolase</keyword>
<feature type="compositionally biased region" description="Basic and acidic residues" evidence="5">
    <location>
        <begin position="185"/>
        <end position="201"/>
    </location>
</feature>
<dbReference type="InterPro" id="IPR003653">
    <property type="entry name" value="Peptidase_C48_C"/>
</dbReference>
<feature type="compositionally biased region" description="Polar residues" evidence="5">
    <location>
        <begin position="214"/>
        <end position="228"/>
    </location>
</feature>
<evidence type="ECO:0000256" key="4">
    <source>
        <dbReference type="SAM" id="Coils"/>
    </source>
</evidence>
<feature type="region of interest" description="Disordered" evidence="5">
    <location>
        <begin position="161"/>
        <end position="379"/>
    </location>
</feature>
<evidence type="ECO:0000313" key="8">
    <source>
        <dbReference type="Proteomes" id="UP000613401"/>
    </source>
</evidence>
<name>A0A8H4C860_COLGL</name>
<evidence type="ECO:0000313" key="7">
    <source>
        <dbReference type="EMBL" id="KAF3799166.1"/>
    </source>
</evidence>
<dbReference type="RefSeq" id="XP_045258326.1">
    <property type="nucleotide sequence ID" value="XM_045415153.1"/>
</dbReference>
<evidence type="ECO:0000256" key="2">
    <source>
        <dbReference type="ARBA" id="ARBA00022670"/>
    </source>
</evidence>
<feature type="compositionally biased region" description="Acidic residues" evidence="5">
    <location>
        <begin position="230"/>
        <end position="245"/>
    </location>
</feature>
<dbReference type="Pfam" id="PF02902">
    <property type="entry name" value="Peptidase_C48"/>
    <property type="match status" value="1"/>
</dbReference>
<feature type="region of interest" description="Disordered" evidence="5">
    <location>
        <begin position="421"/>
        <end position="443"/>
    </location>
</feature>
<feature type="compositionally biased region" description="Basic and acidic residues" evidence="5">
    <location>
        <begin position="246"/>
        <end position="269"/>
    </location>
</feature>
<reference evidence="7" key="2">
    <citation type="submission" date="2020-03" db="EMBL/GenBank/DDBJ databases">
        <authorList>
            <person name="Fu F.-F."/>
            <person name="Chen J."/>
        </authorList>
    </citation>
    <scope>NUCLEOTIDE SEQUENCE</scope>
    <source>
        <strain evidence="7">Lc1</strain>
    </source>
</reference>
<dbReference type="Proteomes" id="UP000613401">
    <property type="component" value="Unassembled WGS sequence"/>
</dbReference>
<feature type="compositionally biased region" description="Basic and acidic residues" evidence="5">
    <location>
        <begin position="303"/>
        <end position="318"/>
    </location>
</feature>
<sequence>KAAIDKFIEHYGDLADQTEDIADRYFDLESKLPSDVDVVQFRCNLPLQLAHAVVLHSSAKDFTLTDSQSPAKLKKACQTWKIEPCVCIFLLDAARFGRRFFQSLHNLSQHCNEWAKAIQALLDCAQARRKASTSLGCGVAKDAPGVIGHDIRTATQRISGINRVDSKPTRKKTVAVSNVENPITPHDRKQEGISVAEESHNGRKNQGAIENRPIETSSAAGNIKSHGNSPEDEAIPEAEDLEPENEANHTESQREDSHIEPENEDSHIESEDEDSHIESEDEDNHIESEDEDSHIESEDEDSHTESQREADLDGKDNTSEGETYVEANDYILDDLDDQGASVSNTDATRGQAGTEGKDEVVGEQSVAEEPDAQAGGSFDEQSYNSFEYFRHAEPSLVEDHEPEPLNVVPDNTYLYYEPDFTSGGSYDSDNIPEADSDADSTGRPLSQIIVNSTHSFEGDSDIFTLELPMMESPPPSEAGLPSNSVTSNMLNIGIVSETPSALDSDNVDSRKRKGRSSSPDRPSRRIRHSTDGSPLQDYYKTLAPATCLTGCVISAALNGFSSLLHNSTFVADSPASNMQEPTDRAQHRIVSVLTLPQNKETTIVMPVAKKGHWNVAVAVINNSRGSIDLYDSMPSDAASRNALVNEAKERLQKLITAAGSRDPALKQRLQELDWTSRQRHSTMQQNGQDCGVAVILHCLHTFAGMSPPVTTDWLLWRRIIAVFLFTHAQEESGVDGVNQPGRPPSATVVDDIRAAHAKALFLSSRPQIDCSAPAGLHPLMVTSDSPSSTGGAMYHTDAVAGFITSLQSWASELSKRTTEALTSMKEARQLTMMTIADINNLIFRIRTKGKEHQNDEQEKARVKAKTIEQRLRLTRETLEKHESSVGDIEIASLARQRIAILEDEEKEIVHQQARRSNERKAVERGLDAIEMELKELKKELEKAG</sequence>
<keyword evidence="2" id="KW-0645">Protease</keyword>